<comment type="similarity">
    <text evidence="1">Belongs to the AfsR/DnrI/RedD regulatory family.</text>
</comment>
<accession>A0ABW0CNE1</accession>
<organism evidence="8 9">
    <name type="scientific">Streptomyces coerulescens</name>
    <dbReference type="NCBI Taxonomy" id="29304"/>
    <lineage>
        <taxon>Bacteria</taxon>
        <taxon>Bacillati</taxon>
        <taxon>Actinomycetota</taxon>
        <taxon>Actinomycetes</taxon>
        <taxon>Kitasatosporales</taxon>
        <taxon>Streptomycetaceae</taxon>
        <taxon>Streptomyces</taxon>
    </lineage>
</organism>
<feature type="DNA-binding region" description="OmpR/PhoB-type" evidence="6">
    <location>
        <begin position="1"/>
        <end position="104"/>
    </location>
</feature>
<dbReference type="PANTHER" id="PTHR35807:SF1">
    <property type="entry name" value="TRANSCRIPTIONAL REGULATOR REDD"/>
    <property type="match status" value="1"/>
</dbReference>
<dbReference type="SUPFAM" id="SSF48452">
    <property type="entry name" value="TPR-like"/>
    <property type="match status" value="1"/>
</dbReference>
<evidence type="ECO:0000313" key="9">
    <source>
        <dbReference type="Proteomes" id="UP001596263"/>
    </source>
</evidence>
<dbReference type="InterPro" id="IPR011990">
    <property type="entry name" value="TPR-like_helical_dom_sf"/>
</dbReference>
<dbReference type="PANTHER" id="PTHR35807">
    <property type="entry name" value="TRANSCRIPTIONAL REGULATOR REDD-RELATED"/>
    <property type="match status" value="1"/>
</dbReference>
<gene>
    <name evidence="8" type="ORF">ACFPQ9_23820</name>
</gene>
<dbReference type="Proteomes" id="UP001596263">
    <property type="component" value="Unassembled WGS sequence"/>
</dbReference>
<dbReference type="Gene3D" id="1.25.40.10">
    <property type="entry name" value="Tetratricopeptide repeat domain"/>
    <property type="match status" value="1"/>
</dbReference>
<dbReference type="InterPro" id="IPR001867">
    <property type="entry name" value="OmpR/PhoB-type_DNA-bd"/>
</dbReference>
<keyword evidence="3" id="KW-0805">Transcription regulation</keyword>
<name>A0ABW0CNE1_STRCD</name>
<dbReference type="EMBL" id="JBHSKM010000019">
    <property type="protein sequence ID" value="MFC5216873.1"/>
    <property type="molecule type" value="Genomic_DNA"/>
</dbReference>
<protein>
    <submittedName>
        <fullName evidence="8">BTAD domain-containing putative transcriptional regulator</fullName>
    </submittedName>
</protein>
<keyword evidence="9" id="KW-1185">Reference proteome</keyword>
<sequence length="269" mass="29614">MHRSDSPVQYELLGLTRVSRAGQQLVPGPPMQTALLAALLLHPGAWVERADLIRSLWGDTPPSGAHGLVATYAARLRKILEPDRPRRAAPRLLLSRGAAYGLQAAPDDADLWRFHRTLAEARRTRDTHPASARTAYRRALAEWHGHVPLPAVPGPMALLERRRLTGMRLSAQLELAELDVQLGASGEAAEVLEALGAENPHHERLHGLWMLALYREGRTAEALAVYQRIRRSLVRDLAVEPGPILTTLQSRILHTDPTLGHSPTPPGRP</sequence>
<dbReference type="InterPro" id="IPR051677">
    <property type="entry name" value="AfsR-DnrI-RedD_regulator"/>
</dbReference>
<dbReference type="InterPro" id="IPR005158">
    <property type="entry name" value="BTAD"/>
</dbReference>
<keyword evidence="4 6" id="KW-0238">DNA-binding</keyword>
<dbReference type="Pfam" id="PF00486">
    <property type="entry name" value="Trans_reg_C"/>
    <property type="match status" value="1"/>
</dbReference>
<evidence type="ECO:0000256" key="3">
    <source>
        <dbReference type="ARBA" id="ARBA00023015"/>
    </source>
</evidence>
<dbReference type="RefSeq" id="WP_380856694.1">
    <property type="nucleotide sequence ID" value="NZ_JBHSKM010000019.1"/>
</dbReference>
<feature type="domain" description="OmpR/PhoB-type" evidence="7">
    <location>
        <begin position="1"/>
        <end position="104"/>
    </location>
</feature>
<comment type="caution">
    <text evidence="8">The sequence shown here is derived from an EMBL/GenBank/DDBJ whole genome shotgun (WGS) entry which is preliminary data.</text>
</comment>
<evidence type="ECO:0000256" key="5">
    <source>
        <dbReference type="ARBA" id="ARBA00023163"/>
    </source>
</evidence>
<reference evidence="9" key="1">
    <citation type="journal article" date="2019" name="Int. J. Syst. Evol. Microbiol.">
        <title>The Global Catalogue of Microorganisms (GCM) 10K type strain sequencing project: providing services to taxonomists for standard genome sequencing and annotation.</title>
        <authorList>
            <consortium name="The Broad Institute Genomics Platform"/>
            <consortium name="The Broad Institute Genome Sequencing Center for Infectious Disease"/>
            <person name="Wu L."/>
            <person name="Ma J."/>
        </authorList>
    </citation>
    <scope>NUCLEOTIDE SEQUENCE [LARGE SCALE GENOMIC DNA]</scope>
    <source>
        <strain evidence="9">KCTC 42586</strain>
    </source>
</reference>
<dbReference type="SMART" id="SM00862">
    <property type="entry name" value="Trans_reg_C"/>
    <property type="match status" value="1"/>
</dbReference>
<evidence type="ECO:0000256" key="2">
    <source>
        <dbReference type="ARBA" id="ARBA00023012"/>
    </source>
</evidence>
<keyword evidence="2" id="KW-0902">Two-component regulatory system</keyword>
<proteinExistence type="inferred from homology"/>
<evidence type="ECO:0000313" key="8">
    <source>
        <dbReference type="EMBL" id="MFC5216873.1"/>
    </source>
</evidence>
<dbReference type="SUPFAM" id="SSF46894">
    <property type="entry name" value="C-terminal effector domain of the bipartite response regulators"/>
    <property type="match status" value="1"/>
</dbReference>
<dbReference type="PROSITE" id="PS51755">
    <property type="entry name" value="OMPR_PHOB"/>
    <property type="match status" value="1"/>
</dbReference>
<dbReference type="Gene3D" id="1.10.10.10">
    <property type="entry name" value="Winged helix-like DNA-binding domain superfamily/Winged helix DNA-binding domain"/>
    <property type="match status" value="1"/>
</dbReference>
<dbReference type="InterPro" id="IPR036388">
    <property type="entry name" value="WH-like_DNA-bd_sf"/>
</dbReference>
<dbReference type="Pfam" id="PF03704">
    <property type="entry name" value="BTAD"/>
    <property type="match status" value="1"/>
</dbReference>
<dbReference type="CDD" id="cd15831">
    <property type="entry name" value="BTAD"/>
    <property type="match status" value="1"/>
</dbReference>
<dbReference type="SMART" id="SM01043">
    <property type="entry name" value="BTAD"/>
    <property type="match status" value="1"/>
</dbReference>
<evidence type="ECO:0000259" key="7">
    <source>
        <dbReference type="PROSITE" id="PS51755"/>
    </source>
</evidence>
<keyword evidence="5" id="KW-0804">Transcription</keyword>
<evidence type="ECO:0000256" key="4">
    <source>
        <dbReference type="ARBA" id="ARBA00023125"/>
    </source>
</evidence>
<dbReference type="InterPro" id="IPR016032">
    <property type="entry name" value="Sig_transdc_resp-reg_C-effctor"/>
</dbReference>
<evidence type="ECO:0000256" key="6">
    <source>
        <dbReference type="PROSITE-ProRule" id="PRU01091"/>
    </source>
</evidence>
<evidence type="ECO:0000256" key="1">
    <source>
        <dbReference type="ARBA" id="ARBA00005820"/>
    </source>
</evidence>